<dbReference type="GeneID" id="119728630"/>
<keyword evidence="7" id="KW-1185">Reference proteome</keyword>
<evidence type="ECO:0000256" key="3">
    <source>
        <dbReference type="ARBA" id="ARBA00022679"/>
    </source>
</evidence>
<dbReference type="GO" id="GO:0046872">
    <property type="term" value="F:metal ion binding"/>
    <property type="evidence" value="ECO:0007669"/>
    <property type="project" value="UniProtKB-KW"/>
</dbReference>
<organism evidence="6 7">
    <name type="scientific">Patiria miniata</name>
    <name type="common">Bat star</name>
    <name type="synonym">Asterina miniata</name>
    <dbReference type="NCBI Taxonomy" id="46514"/>
    <lineage>
        <taxon>Eukaryota</taxon>
        <taxon>Metazoa</taxon>
        <taxon>Echinodermata</taxon>
        <taxon>Eleutherozoa</taxon>
        <taxon>Asterozoa</taxon>
        <taxon>Asteroidea</taxon>
        <taxon>Valvatacea</taxon>
        <taxon>Valvatida</taxon>
        <taxon>Asterinidae</taxon>
        <taxon>Patiria</taxon>
    </lineage>
</organism>
<dbReference type="AlphaFoldDB" id="A0A913ZZ11"/>
<dbReference type="InterPro" id="IPR038765">
    <property type="entry name" value="Papain-like_cys_pep_sf"/>
</dbReference>
<dbReference type="OrthoDB" id="448954at2759"/>
<dbReference type="PANTHER" id="PTHR33447:SF20">
    <property type="entry name" value="GLUTATHIONE GAMMA-GLUTAMYLCYSTEINYLTRANSFERASE"/>
    <property type="match status" value="1"/>
</dbReference>
<dbReference type="Gene3D" id="3.90.70.30">
    <property type="entry name" value="Phytochelatin synthase, N-terminal domain"/>
    <property type="match status" value="1"/>
</dbReference>
<dbReference type="OMA" id="IFEHEET"/>
<evidence type="ECO:0000313" key="7">
    <source>
        <dbReference type="Proteomes" id="UP000887568"/>
    </source>
</evidence>
<evidence type="ECO:0000256" key="2">
    <source>
        <dbReference type="ARBA" id="ARBA00022539"/>
    </source>
</evidence>
<dbReference type="Pfam" id="PF05023">
    <property type="entry name" value="Phytochelatin"/>
    <property type="match status" value="1"/>
</dbReference>
<dbReference type="GO" id="GO:0016756">
    <property type="term" value="F:glutathione gamma-glutamylcysteinyltransferase activity"/>
    <property type="evidence" value="ECO:0007669"/>
    <property type="project" value="UniProtKB-EC"/>
</dbReference>
<keyword evidence="4" id="KW-0479">Metal-binding</keyword>
<name>A0A913ZZ11_PATMI</name>
<dbReference type="PROSITE" id="PS51443">
    <property type="entry name" value="PCS"/>
    <property type="match status" value="1"/>
</dbReference>
<keyword evidence="3" id="KW-0808">Transferase</keyword>
<proteinExistence type="predicted"/>
<dbReference type="Proteomes" id="UP000887568">
    <property type="component" value="Unplaced"/>
</dbReference>
<evidence type="ECO:0000313" key="6">
    <source>
        <dbReference type="EnsemblMetazoa" id="XP_038056873.1"/>
    </source>
</evidence>
<sequence length="241" mass="26972">MSGSEADIGETFKVSEPITLESEEGQRLLDEAEVRQDILMDVFDFQQHYSHCGIQSAALLLASFECGKACREAGHRNFRHCKDIKEQYHGFAMFAFKETEEIITHDVVQKKGTSLMDVGQLLVSHKHQATMYFGQESSVDEFRCLAVEALRHEDSSAGVILNFQRYLLGQIGKASKFGHHSPFCAYHKASDRFLMLDTNGIVMNAGKPKVWLKTEDLFQATQDVDVATGKSRGFVIMGGVI</sequence>
<dbReference type="GO" id="GO:0010038">
    <property type="term" value="P:response to metal ion"/>
    <property type="evidence" value="ECO:0007669"/>
    <property type="project" value="InterPro"/>
</dbReference>
<dbReference type="RefSeq" id="XP_038056873.1">
    <property type="nucleotide sequence ID" value="XM_038200945.1"/>
</dbReference>
<dbReference type="PANTHER" id="PTHR33447">
    <property type="entry name" value="GLUTATHIONE GAMMA-GLUTAMYLCYSTEINYLTRANSFERASE"/>
    <property type="match status" value="1"/>
</dbReference>
<dbReference type="InterPro" id="IPR040409">
    <property type="entry name" value="PCS-like"/>
</dbReference>
<accession>A0A913ZZ11</accession>
<dbReference type="InterPro" id="IPR007719">
    <property type="entry name" value="PCS_N"/>
</dbReference>
<feature type="domain" description="Peptidase C83" evidence="5">
    <location>
        <begin position="1"/>
        <end position="241"/>
    </location>
</feature>
<dbReference type="EC" id="2.3.2.15" evidence="1"/>
<evidence type="ECO:0000256" key="4">
    <source>
        <dbReference type="ARBA" id="ARBA00022723"/>
    </source>
</evidence>
<dbReference type="GO" id="GO:0046938">
    <property type="term" value="P:phytochelatin biosynthetic process"/>
    <property type="evidence" value="ECO:0007669"/>
    <property type="project" value="InterPro"/>
</dbReference>
<dbReference type="SUPFAM" id="SSF54001">
    <property type="entry name" value="Cysteine proteinases"/>
    <property type="match status" value="1"/>
</dbReference>
<reference evidence="6" key="1">
    <citation type="submission" date="2022-11" db="UniProtKB">
        <authorList>
            <consortium name="EnsemblMetazoa"/>
        </authorList>
    </citation>
    <scope>IDENTIFICATION</scope>
</reference>
<evidence type="ECO:0000256" key="1">
    <source>
        <dbReference type="ARBA" id="ARBA00012468"/>
    </source>
</evidence>
<keyword evidence="2" id="KW-0104">Cadmium</keyword>
<evidence type="ECO:0000259" key="5">
    <source>
        <dbReference type="PROSITE" id="PS51443"/>
    </source>
</evidence>
<dbReference type="InterPro" id="IPR038156">
    <property type="entry name" value="PCS_N_sf"/>
</dbReference>
<dbReference type="EnsemblMetazoa" id="XM_038200945.1">
    <property type="protein sequence ID" value="XP_038056873.1"/>
    <property type="gene ID" value="LOC119728630"/>
</dbReference>
<protein>
    <recommendedName>
        <fullName evidence="1">glutathione gamma-glutamylcysteinyltransferase</fullName>
        <ecNumber evidence="1">2.3.2.15</ecNumber>
    </recommendedName>
</protein>